<dbReference type="EMBL" id="BAAADE010000011">
    <property type="protein sequence ID" value="GAA0613569.1"/>
    <property type="molecule type" value="Genomic_DNA"/>
</dbReference>
<dbReference type="RefSeq" id="WP_343807693.1">
    <property type="nucleotide sequence ID" value="NZ_BAAADE010000011.1"/>
</dbReference>
<evidence type="ECO:0000256" key="3">
    <source>
        <dbReference type="ARBA" id="ARBA00023239"/>
    </source>
</evidence>
<dbReference type="InterPro" id="IPR005000">
    <property type="entry name" value="Aldolase/citrate-lyase_domain"/>
</dbReference>
<dbReference type="InterPro" id="IPR050251">
    <property type="entry name" value="HpcH-HpaI_aldolase"/>
</dbReference>
<evidence type="ECO:0000313" key="5">
    <source>
        <dbReference type="EMBL" id="GAA0613569.1"/>
    </source>
</evidence>
<accession>A0ABN1GKR8</accession>
<dbReference type="PANTHER" id="PTHR30502:SF0">
    <property type="entry name" value="PHOSPHOENOLPYRUVATE CARBOXYLASE FAMILY PROTEIN"/>
    <property type="match status" value="1"/>
</dbReference>
<keyword evidence="6" id="KW-1185">Reference proteome</keyword>
<dbReference type="SUPFAM" id="SSF51621">
    <property type="entry name" value="Phosphoenolpyruvate/pyruvate domain"/>
    <property type="match status" value="1"/>
</dbReference>
<keyword evidence="3 5" id="KW-0456">Lyase</keyword>
<gene>
    <name evidence="5" type="ORF">GCM10008943_31140</name>
</gene>
<keyword evidence="2" id="KW-0479">Metal-binding</keyword>
<dbReference type="Proteomes" id="UP001424441">
    <property type="component" value="Unassembled WGS sequence"/>
</dbReference>
<evidence type="ECO:0000313" key="6">
    <source>
        <dbReference type="Proteomes" id="UP001424441"/>
    </source>
</evidence>
<dbReference type="GO" id="GO:0016829">
    <property type="term" value="F:lyase activity"/>
    <property type="evidence" value="ECO:0007669"/>
    <property type="project" value="UniProtKB-KW"/>
</dbReference>
<comment type="similarity">
    <text evidence="1">Belongs to the HpcH/HpaI aldolase family.</text>
</comment>
<dbReference type="InterPro" id="IPR040442">
    <property type="entry name" value="Pyrv_kinase-like_dom_sf"/>
</dbReference>
<evidence type="ECO:0000256" key="1">
    <source>
        <dbReference type="ARBA" id="ARBA00005568"/>
    </source>
</evidence>
<proteinExistence type="inferred from homology"/>
<evidence type="ECO:0000259" key="4">
    <source>
        <dbReference type="Pfam" id="PF03328"/>
    </source>
</evidence>
<evidence type="ECO:0000256" key="2">
    <source>
        <dbReference type="ARBA" id="ARBA00022723"/>
    </source>
</evidence>
<sequence length="257" mass="27402">MYRPKLLKKRLQNNEKVFGSWSVLASAFATEVIAHAGFDFIIIDHEHGCGDLMTLGQQLQAIAPSATAGLVRVPSHDTAYIRRVLDLGAEGVMIPSVNTAEQAKAIVQACYYPNFGSRGAAPGTIRASGFGADAELYAQSAHENTLVICQIETVDGVKNAAEIAAVEGVDMLFVGPYDLSASAGVMGNMNHPELLTMIKNVETVCKNANMPIGSILRPGVSLKEVYDAGYHMISTGSDASRLRDACLNDVARFQASV</sequence>
<feature type="domain" description="HpcH/HpaI aldolase/citrate lyase" evidence="4">
    <location>
        <begin position="19"/>
        <end position="244"/>
    </location>
</feature>
<dbReference type="InterPro" id="IPR015813">
    <property type="entry name" value="Pyrv/PenolPyrv_kinase-like_dom"/>
</dbReference>
<organism evidence="5 6">
    <name type="scientific">Paenochrobactrum glaciei</name>
    <dbReference type="NCBI Taxonomy" id="486407"/>
    <lineage>
        <taxon>Bacteria</taxon>
        <taxon>Pseudomonadati</taxon>
        <taxon>Pseudomonadota</taxon>
        <taxon>Alphaproteobacteria</taxon>
        <taxon>Hyphomicrobiales</taxon>
        <taxon>Brucellaceae</taxon>
        <taxon>Paenochrobactrum</taxon>
    </lineage>
</organism>
<protein>
    <submittedName>
        <fullName evidence="5">Aldolase/citrate lyase family protein</fullName>
    </submittedName>
</protein>
<dbReference type="Gene3D" id="3.20.20.60">
    <property type="entry name" value="Phosphoenolpyruvate-binding domains"/>
    <property type="match status" value="1"/>
</dbReference>
<dbReference type="Pfam" id="PF03328">
    <property type="entry name" value="HpcH_HpaI"/>
    <property type="match status" value="1"/>
</dbReference>
<comment type="caution">
    <text evidence="5">The sequence shown here is derived from an EMBL/GenBank/DDBJ whole genome shotgun (WGS) entry which is preliminary data.</text>
</comment>
<reference evidence="5 6" key="1">
    <citation type="journal article" date="2019" name="Int. J. Syst. Evol. Microbiol.">
        <title>The Global Catalogue of Microorganisms (GCM) 10K type strain sequencing project: providing services to taxonomists for standard genome sequencing and annotation.</title>
        <authorList>
            <consortium name="The Broad Institute Genomics Platform"/>
            <consortium name="The Broad Institute Genome Sequencing Center for Infectious Disease"/>
            <person name="Wu L."/>
            <person name="Ma J."/>
        </authorList>
    </citation>
    <scope>NUCLEOTIDE SEQUENCE [LARGE SCALE GENOMIC DNA]</scope>
    <source>
        <strain evidence="5 6">JCM 15115</strain>
    </source>
</reference>
<dbReference type="PANTHER" id="PTHR30502">
    <property type="entry name" value="2-KETO-3-DEOXY-L-RHAMNONATE ALDOLASE"/>
    <property type="match status" value="1"/>
</dbReference>
<name>A0ABN1GKR8_9HYPH</name>